<dbReference type="RefSeq" id="WP_017712935.1">
    <property type="nucleotide sequence ID" value="NZ_KB235938.1"/>
</dbReference>
<dbReference type="eggNOG" id="COG0702">
    <property type="taxonomic scope" value="Bacteria"/>
</dbReference>
<keyword evidence="3" id="KW-1185">Reference proteome</keyword>
<dbReference type="PANTHER" id="PTHR15020">
    <property type="entry name" value="FLAVIN REDUCTASE-RELATED"/>
    <property type="match status" value="1"/>
</dbReference>
<dbReference type="EMBL" id="AJTX02000008">
    <property type="protein sequence ID" value="KKI98444.1"/>
    <property type="molecule type" value="Genomic_DNA"/>
</dbReference>
<sequence length="290" mass="30753">MTLSTIPQPTLILPALPPALNPILVAGATGGVGQLVVGQLVAQDCGVRVLVRDRAKAETLFGDRVTYVVGNLLAPETLPAAVQGVGAIVCCTGTTAFPSARWGFPADLSPWDWLRVWIQGTYRDSIATASPRQVDNTGIRHLIGVAPPSLQRFVLVSSAGVLRRQQFPYSLLNRFGVLDAKAQGERMLAASGLPYTVIRPGRLIDGPYTSYDLNRLIQATTEGKQGIRLGLGDQLQGQSSRIDVAAACVACLGVPETLGLAIDLINSGQRPRTVNWAQILTTVAISPLAN</sequence>
<dbReference type="PANTHER" id="PTHR15020:SF50">
    <property type="entry name" value="UPF0659 PROTEIN YMR090W"/>
    <property type="match status" value="1"/>
</dbReference>
<gene>
    <name evidence="2" type="ORF">PROH_18485</name>
</gene>
<name>A0A0M2PQD7_PROHO</name>
<dbReference type="OrthoDB" id="9803892at2"/>
<dbReference type="Gene3D" id="3.40.50.720">
    <property type="entry name" value="NAD(P)-binding Rossmann-like Domain"/>
    <property type="match status" value="1"/>
</dbReference>
<feature type="domain" description="NAD(P)-binding" evidence="1">
    <location>
        <begin position="27"/>
        <end position="252"/>
    </location>
</feature>
<dbReference type="Pfam" id="PF13460">
    <property type="entry name" value="NAD_binding_10"/>
    <property type="match status" value="1"/>
</dbReference>
<dbReference type="Proteomes" id="UP000034681">
    <property type="component" value="Unassembled WGS sequence"/>
</dbReference>
<dbReference type="InterPro" id="IPR016040">
    <property type="entry name" value="NAD(P)-bd_dom"/>
</dbReference>
<dbReference type="STRING" id="317619.GCA_000332315_02595"/>
<proteinExistence type="predicted"/>
<dbReference type="AlphaFoldDB" id="A0A0M2PQD7"/>
<evidence type="ECO:0000259" key="1">
    <source>
        <dbReference type="Pfam" id="PF13460"/>
    </source>
</evidence>
<evidence type="ECO:0000313" key="3">
    <source>
        <dbReference type="Proteomes" id="UP000034681"/>
    </source>
</evidence>
<dbReference type="CDD" id="cd05243">
    <property type="entry name" value="SDR_a5"/>
    <property type="match status" value="1"/>
</dbReference>
<comment type="caution">
    <text evidence="2">The sequence shown here is derived from an EMBL/GenBank/DDBJ whole genome shotgun (WGS) entry which is preliminary data.</text>
</comment>
<dbReference type="SUPFAM" id="SSF51735">
    <property type="entry name" value="NAD(P)-binding Rossmann-fold domains"/>
    <property type="match status" value="1"/>
</dbReference>
<protein>
    <submittedName>
        <fullName evidence="2">Epimerase</fullName>
    </submittedName>
</protein>
<accession>A0A0M2PQD7</accession>
<organism evidence="2 3">
    <name type="scientific">Prochlorothrix hollandica PCC 9006 = CALU 1027</name>
    <dbReference type="NCBI Taxonomy" id="317619"/>
    <lineage>
        <taxon>Bacteria</taxon>
        <taxon>Bacillati</taxon>
        <taxon>Cyanobacteriota</taxon>
        <taxon>Cyanophyceae</taxon>
        <taxon>Prochlorotrichales</taxon>
        <taxon>Prochlorotrichaceae</taxon>
        <taxon>Prochlorothrix</taxon>
    </lineage>
</organism>
<dbReference type="InterPro" id="IPR036291">
    <property type="entry name" value="NAD(P)-bd_dom_sf"/>
</dbReference>
<evidence type="ECO:0000313" key="2">
    <source>
        <dbReference type="EMBL" id="KKI98444.1"/>
    </source>
</evidence>
<reference evidence="2" key="1">
    <citation type="submission" date="2012-04" db="EMBL/GenBank/DDBJ databases">
        <authorList>
            <person name="Borisov I.G."/>
            <person name="Ivanikova N.V."/>
            <person name="Pinevich A.V."/>
        </authorList>
    </citation>
    <scope>NUCLEOTIDE SEQUENCE</scope>
    <source>
        <strain evidence="2">CALU 1027</strain>
    </source>
</reference>